<dbReference type="EC" id="2.1.1.72" evidence="1"/>
<proteinExistence type="predicted"/>
<dbReference type="PANTHER" id="PTHR30481:SF3">
    <property type="entry name" value="DNA ADENINE METHYLASE"/>
    <property type="match status" value="1"/>
</dbReference>
<dbReference type="PRINTS" id="PR00505">
    <property type="entry name" value="D12N6MTFRASE"/>
</dbReference>
<dbReference type="PANTHER" id="PTHR30481">
    <property type="entry name" value="DNA ADENINE METHYLASE"/>
    <property type="match status" value="1"/>
</dbReference>
<evidence type="ECO:0000256" key="5">
    <source>
        <dbReference type="ARBA" id="ARBA00047942"/>
    </source>
</evidence>
<dbReference type="EMBL" id="RBIE01000006">
    <property type="protein sequence ID" value="RKQ59864.1"/>
    <property type="molecule type" value="Genomic_DNA"/>
</dbReference>
<dbReference type="RefSeq" id="WP_121171907.1">
    <property type="nucleotide sequence ID" value="NZ_RBIE01000006.1"/>
</dbReference>
<dbReference type="InterPro" id="IPR012327">
    <property type="entry name" value="MeTrfase_D12"/>
</dbReference>
<gene>
    <name evidence="6" type="ORF">C7457_1649</name>
</gene>
<reference evidence="6 7" key="1">
    <citation type="submission" date="2018-10" db="EMBL/GenBank/DDBJ databases">
        <title>Genomic Encyclopedia of Type Strains, Phase IV (KMG-IV): sequencing the most valuable type-strain genomes for metagenomic binning, comparative biology and taxonomic classification.</title>
        <authorList>
            <person name="Goeker M."/>
        </authorList>
    </citation>
    <scope>NUCLEOTIDE SEQUENCE [LARGE SCALE GENOMIC DNA]</scope>
    <source>
        <strain evidence="6 7">DSM 15521</strain>
    </source>
</reference>
<dbReference type="GO" id="GO:0009307">
    <property type="term" value="P:DNA restriction-modification system"/>
    <property type="evidence" value="ECO:0007669"/>
    <property type="project" value="InterPro"/>
</dbReference>
<dbReference type="Proteomes" id="UP000280881">
    <property type="component" value="Unassembled WGS sequence"/>
</dbReference>
<keyword evidence="4" id="KW-0949">S-adenosyl-L-methionine</keyword>
<dbReference type="SUPFAM" id="SSF53335">
    <property type="entry name" value="S-adenosyl-L-methionine-dependent methyltransferases"/>
    <property type="match status" value="1"/>
</dbReference>
<dbReference type="GO" id="GO:0032259">
    <property type="term" value="P:methylation"/>
    <property type="evidence" value="ECO:0007669"/>
    <property type="project" value="UniProtKB-KW"/>
</dbReference>
<evidence type="ECO:0000313" key="6">
    <source>
        <dbReference type="EMBL" id="RKQ59864.1"/>
    </source>
</evidence>
<dbReference type="OrthoDB" id="9805629at2"/>
<protein>
    <recommendedName>
        <fullName evidence="1">site-specific DNA-methyltransferase (adenine-specific)</fullName>
        <ecNumber evidence="1">2.1.1.72</ecNumber>
    </recommendedName>
</protein>
<keyword evidence="2 6" id="KW-0489">Methyltransferase</keyword>
<dbReference type="AlphaFoldDB" id="A0A420W5G0"/>
<sequence>MKYMGSKNRIAKHLLPTMLVEAEKNNITTWVEPFVGGANMIDKVPDTYKRVGYDFNDHAIHALIGIRDNVEQFPDNLNESEYNKLKGLPPCTIGSWVRIACSFGGIFESKLAADKTGLRNYAQEAKRNALRQSPKIQNVDFICDSYENLDFENCLIYCDPPYQGTSGYKTGAFDHEKFFDWCRNQAKKNIVFVSEYNAPDDFTEVWRGEVKTNFASTRKKATHNAVEKLFRVY</sequence>
<comment type="caution">
    <text evidence="6">The sequence shown here is derived from an EMBL/GenBank/DDBJ whole genome shotgun (WGS) entry which is preliminary data.</text>
</comment>
<evidence type="ECO:0000313" key="7">
    <source>
        <dbReference type="Proteomes" id="UP000280881"/>
    </source>
</evidence>
<keyword evidence="3" id="KW-0808">Transferase</keyword>
<dbReference type="InterPro" id="IPR002052">
    <property type="entry name" value="DNA_methylase_N6_adenine_CS"/>
</dbReference>
<evidence type="ECO:0000256" key="3">
    <source>
        <dbReference type="ARBA" id="ARBA00022679"/>
    </source>
</evidence>
<keyword evidence="7" id="KW-1185">Reference proteome</keyword>
<organism evidence="6 7">
    <name type="scientific">Thermovibrio guaymasensis</name>
    <dbReference type="NCBI Taxonomy" id="240167"/>
    <lineage>
        <taxon>Bacteria</taxon>
        <taxon>Pseudomonadati</taxon>
        <taxon>Aquificota</taxon>
        <taxon>Aquificia</taxon>
        <taxon>Desulfurobacteriales</taxon>
        <taxon>Desulfurobacteriaceae</taxon>
        <taxon>Thermovibrio</taxon>
    </lineage>
</organism>
<name>A0A420W5G0_9BACT</name>
<evidence type="ECO:0000256" key="1">
    <source>
        <dbReference type="ARBA" id="ARBA00011900"/>
    </source>
</evidence>
<evidence type="ECO:0000256" key="2">
    <source>
        <dbReference type="ARBA" id="ARBA00022603"/>
    </source>
</evidence>
<dbReference type="PROSITE" id="PS00092">
    <property type="entry name" value="N6_MTASE"/>
    <property type="match status" value="1"/>
</dbReference>
<dbReference type="Gene3D" id="3.40.50.150">
    <property type="entry name" value="Vaccinia Virus protein VP39"/>
    <property type="match status" value="2"/>
</dbReference>
<evidence type="ECO:0000256" key="4">
    <source>
        <dbReference type="ARBA" id="ARBA00022691"/>
    </source>
</evidence>
<comment type="catalytic activity">
    <reaction evidence="5">
        <text>a 2'-deoxyadenosine in DNA + S-adenosyl-L-methionine = an N(6)-methyl-2'-deoxyadenosine in DNA + S-adenosyl-L-homocysteine + H(+)</text>
        <dbReference type="Rhea" id="RHEA:15197"/>
        <dbReference type="Rhea" id="RHEA-COMP:12418"/>
        <dbReference type="Rhea" id="RHEA-COMP:12419"/>
        <dbReference type="ChEBI" id="CHEBI:15378"/>
        <dbReference type="ChEBI" id="CHEBI:57856"/>
        <dbReference type="ChEBI" id="CHEBI:59789"/>
        <dbReference type="ChEBI" id="CHEBI:90615"/>
        <dbReference type="ChEBI" id="CHEBI:90616"/>
        <dbReference type="EC" id="2.1.1.72"/>
    </reaction>
</comment>
<dbReference type="GO" id="GO:1904047">
    <property type="term" value="F:S-adenosyl-L-methionine binding"/>
    <property type="evidence" value="ECO:0007669"/>
    <property type="project" value="TreeGrafter"/>
</dbReference>
<dbReference type="GO" id="GO:0009007">
    <property type="term" value="F:site-specific DNA-methyltransferase (adenine-specific) activity"/>
    <property type="evidence" value="ECO:0007669"/>
    <property type="project" value="UniProtKB-EC"/>
</dbReference>
<dbReference type="InterPro" id="IPR029063">
    <property type="entry name" value="SAM-dependent_MTases_sf"/>
</dbReference>
<dbReference type="Pfam" id="PF02086">
    <property type="entry name" value="MethyltransfD12"/>
    <property type="match status" value="2"/>
</dbReference>
<dbReference type="GO" id="GO:0043565">
    <property type="term" value="F:sequence-specific DNA binding"/>
    <property type="evidence" value="ECO:0007669"/>
    <property type="project" value="TreeGrafter"/>
</dbReference>
<dbReference type="GO" id="GO:0006298">
    <property type="term" value="P:mismatch repair"/>
    <property type="evidence" value="ECO:0007669"/>
    <property type="project" value="TreeGrafter"/>
</dbReference>
<accession>A0A420W5G0</accession>